<dbReference type="PROSITE" id="PS50109">
    <property type="entry name" value="HIS_KIN"/>
    <property type="match status" value="1"/>
</dbReference>
<keyword evidence="8" id="KW-0597">Phosphoprotein</keyword>
<dbReference type="NCBIfam" id="TIGR00229">
    <property type="entry name" value="sensory_box"/>
    <property type="match status" value="1"/>
</dbReference>
<dbReference type="PANTHER" id="PTHR43065:SF46">
    <property type="entry name" value="C4-DICARBOXYLATE TRANSPORT SENSOR PROTEIN DCTB"/>
    <property type="match status" value="1"/>
</dbReference>
<evidence type="ECO:0000256" key="3">
    <source>
        <dbReference type="ARBA" id="ARBA00022679"/>
    </source>
</evidence>
<evidence type="ECO:0000259" key="11">
    <source>
        <dbReference type="PROSITE" id="PS50110"/>
    </source>
</evidence>
<feature type="domain" description="Histidine kinase" evidence="10">
    <location>
        <begin position="311"/>
        <end position="520"/>
    </location>
</feature>
<dbReference type="InterPro" id="IPR036890">
    <property type="entry name" value="HATPase_C_sf"/>
</dbReference>
<keyword evidence="5 14" id="KW-0418">Kinase</keyword>
<evidence type="ECO:0000256" key="4">
    <source>
        <dbReference type="ARBA" id="ARBA00022741"/>
    </source>
</evidence>
<dbReference type="Pfam" id="PF08448">
    <property type="entry name" value="PAS_4"/>
    <property type="match status" value="1"/>
</dbReference>
<evidence type="ECO:0000313" key="15">
    <source>
        <dbReference type="Proteomes" id="UP001156694"/>
    </source>
</evidence>
<dbReference type="Gene3D" id="1.10.287.130">
    <property type="match status" value="1"/>
</dbReference>
<keyword evidence="7" id="KW-0902">Two-component regulatory system</keyword>
<keyword evidence="3" id="KW-0808">Transferase</keyword>
<protein>
    <recommendedName>
        <fullName evidence="2">histidine kinase</fullName>
        <ecNumber evidence="2">2.7.13.3</ecNumber>
    </recommendedName>
</protein>
<feature type="coiled-coil region" evidence="9">
    <location>
        <begin position="150"/>
        <end position="187"/>
    </location>
</feature>
<dbReference type="Pfam" id="PF00072">
    <property type="entry name" value="Response_reg"/>
    <property type="match status" value="1"/>
</dbReference>
<dbReference type="InterPro" id="IPR011006">
    <property type="entry name" value="CheY-like_superfamily"/>
</dbReference>
<accession>A0ABQ5VW06</accession>
<feature type="domain" description="Response regulatory" evidence="11">
    <location>
        <begin position="528"/>
        <end position="642"/>
    </location>
</feature>
<feature type="domain" description="PAS" evidence="12">
    <location>
        <begin position="177"/>
        <end position="247"/>
    </location>
</feature>
<feature type="modified residue" description="4-aspartylphosphate" evidence="8">
    <location>
        <position position="577"/>
    </location>
</feature>
<dbReference type="SUPFAM" id="SSF55874">
    <property type="entry name" value="ATPase domain of HSP90 chaperone/DNA topoisomerase II/histidine kinase"/>
    <property type="match status" value="1"/>
</dbReference>
<dbReference type="EMBL" id="BSNN01000004">
    <property type="protein sequence ID" value="GLQ35329.1"/>
    <property type="molecule type" value="Genomic_DNA"/>
</dbReference>
<evidence type="ECO:0000256" key="6">
    <source>
        <dbReference type="ARBA" id="ARBA00022840"/>
    </source>
</evidence>
<keyword evidence="15" id="KW-1185">Reference proteome</keyword>
<dbReference type="InterPro" id="IPR005467">
    <property type="entry name" value="His_kinase_dom"/>
</dbReference>
<dbReference type="InterPro" id="IPR000700">
    <property type="entry name" value="PAS-assoc_C"/>
</dbReference>
<dbReference type="InterPro" id="IPR003594">
    <property type="entry name" value="HATPase_dom"/>
</dbReference>
<dbReference type="PROSITE" id="PS50112">
    <property type="entry name" value="PAS"/>
    <property type="match status" value="1"/>
</dbReference>
<dbReference type="Pfam" id="PF02518">
    <property type="entry name" value="HATPase_c"/>
    <property type="match status" value="1"/>
</dbReference>
<dbReference type="PANTHER" id="PTHR43065">
    <property type="entry name" value="SENSOR HISTIDINE KINASE"/>
    <property type="match status" value="1"/>
</dbReference>
<dbReference type="InterPro" id="IPR004358">
    <property type="entry name" value="Sig_transdc_His_kin-like_C"/>
</dbReference>
<dbReference type="CDD" id="cd00075">
    <property type="entry name" value="HATPase"/>
    <property type="match status" value="1"/>
</dbReference>
<dbReference type="InterPro" id="IPR000014">
    <property type="entry name" value="PAS"/>
</dbReference>
<dbReference type="SMART" id="SM00387">
    <property type="entry name" value="HATPase_c"/>
    <property type="match status" value="1"/>
</dbReference>
<evidence type="ECO:0000259" key="12">
    <source>
        <dbReference type="PROSITE" id="PS50112"/>
    </source>
</evidence>
<evidence type="ECO:0000256" key="5">
    <source>
        <dbReference type="ARBA" id="ARBA00022777"/>
    </source>
</evidence>
<dbReference type="Pfam" id="PF12860">
    <property type="entry name" value="PAS_7"/>
    <property type="match status" value="1"/>
</dbReference>
<dbReference type="EC" id="2.7.13.3" evidence="2"/>
<evidence type="ECO:0000256" key="7">
    <source>
        <dbReference type="ARBA" id="ARBA00023012"/>
    </source>
</evidence>
<evidence type="ECO:0000313" key="14">
    <source>
        <dbReference type="EMBL" id="GLQ35329.1"/>
    </source>
</evidence>
<dbReference type="PROSITE" id="PS50113">
    <property type="entry name" value="PAC"/>
    <property type="match status" value="1"/>
</dbReference>
<dbReference type="Gene3D" id="3.30.565.10">
    <property type="entry name" value="Histidine kinase-like ATPase, C-terminal domain"/>
    <property type="match status" value="1"/>
</dbReference>
<dbReference type="Gene3D" id="3.40.50.2300">
    <property type="match status" value="1"/>
</dbReference>
<evidence type="ECO:0000256" key="9">
    <source>
        <dbReference type="SAM" id="Coils"/>
    </source>
</evidence>
<dbReference type="PRINTS" id="PR00344">
    <property type="entry name" value="BCTRLSENSOR"/>
</dbReference>
<gene>
    <name evidence="14" type="ORF">GCM10007939_16120</name>
</gene>
<evidence type="ECO:0000256" key="1">
    <source>
        <dbReference type="ARBA" id="ARBA00000085"/>
    </source>
</evidence>
<dbReference type="Proteomes" id="UP001156694">
    <property type="component" value="Unassembled WGS sequence"/>
</dbReference>
<dbReference type="PROSITE" id="PS50110">
    <property type="entry name" value="RESPONSE_REGULATORY"/>
    <property type="match status" value="1"/>
</dbReference>
<feature type="domain" description="PAC" evidence="13">
    <location>
        <begin position="247"/>
        <end position="298"/>
    </location>
</feature>
<dbReference type="Gene3D" id="3.30.450.20">
    <property type="entry name" value="PAS domain"/>
    <property type="match status" value="2"/>
</dbReference>
<evidence type="ECO:0000259" key="10">
    <source>
        <dbReference type="PROSITE" id="PS50109"/>
    </source>
</evidence>
<sequence length="644" mass="71379">MERQNPNPNTEKMTRSGLNLIKQAISIYDQDLRLVVANRRFKDLFGLPDHLVQPGALFKDTITHLTETGEYGVIEDKQRFIDQRVAQAKTFRPHYLERQRANGSYVSIEGSPLRQGGWVAVYTDISETKAQEKLLQGHSKDLSEKLLRRSEQLARSNRQLSATIMALEETKNELIESESLLQTTNEMTPAHIARVDREGIYTYSNRRLDTVISGRPKEIIGLHFEQALGKEVYALIAPRLNQALQGQAETFQFSVKKTGQQIRLAITPDRDAKGRVIGAYLLSMDITDEANARRALTHAKRRELAAQLTSGLAHDFSNLLTIIIGQQAKLEKLAPQSSEIQNIVETTKAAALRGGALLQGLSQVDTTRSLAPEVISFDDLMQDFRRLATAAVAPDIRLVIKNKIGNAKIILDHGFVLDALLNLALNASEAITEQGVIMVIAHRPHQDWLEFLVLDSGPGFSEAAQKNAFAPFYTTKKDQAGRGLGLMTVFDFTKLSGGHIDIQNRTSHGARVSIRIPYTPAKHSKPGLVLLVEDNDEIRATVREYLRNMGHSVIEANSAEEAVNLGKIPDLTHVITDLMLAGTLTGLDLATSIRKLRSDIPIITITGLPSEDPLRRDAASDFPVLHKPFSYSALAAMLQRQTHG</sequence>
<dbReference type="GO" id="GO:0016301">
    <property type="term" value="F:kinase activity"/>
    <property type="evidence" value="ECO:0007669"/>
    <property type="project" value="UniProtKB-KW"/>
</dbReference>
<name>A0ABQ5VW06_9RHOB</name>
<keyword evidence="4" id="KW-0547">Nucleotide-binding</keyword>
<dbReference type="InterPro" id="IPR013656">
    <property type="entry name" value="PAS_4"/>
</dbReference>
<evidence type="ECO:0000259" key="13">
    <source>
        <dbReference type="PROSITE" id="PS50113"/>
    </source>
</evidence>
<evidence type="ECO:0000256" key="8">
    <source>
        <dbReference type="PROSITE-ProRule" id="PRU00169"/>
    </source>
</evidence>
<keyword evidence="9" id="KW-0175">Coiled coil</keyword>
<comment type="caution">
    <text evidence="14">The sequence shown here is derived from an EMBL/GenBank/DDBJ whole genome shotgun (WGS) entry which is preliminary data.</text>
</comment>
<dbReference type="RefSeq" id="WP_284377627.1">
    <property type="nucleotide sequence ID" value="NZ_BSNN01000004.1"/>
</dbReference>
<comment type="catalytic activity">
    <reaction evidence="1">
        <text>ATP + protein L-histidine = ADP + protein N-phospho-L-histidine.</text>
        <dbReference type="EC" id="2.7.13.3"/>
    </reaction>
</comment>
<evidence type="ECO:0000256" key="2">
    <source>
        <dbReference type="ARBA" id="ARBA00012438"/>
    </source>
</evidence>
<proteinExistence type="predicted"/>
<dbReference type="SUPFAM" id="SSF52172">
    <property type="entry name" value="CheY-like"/>
    <property type="match status" value="1"/>
</dbReference>
<dbReference type="SUPFAM" id="SSF55785">
    <property type="entry name" value="PYP-like sensor domain (PAS domain)"/>
    <property type="match status" value="2"/>
</dbReference>
<organism evidence="14 15">
    <name type="scientific">Amylibacter marinus</name>
    <dbReference type="NCBI Taxonomy" id="1475483"/>
    <lineage>
        <taxon>Bacteria</taxon>
        <taxon>Pseudomonadati</taxon>
        <taxon>Pseudomonadota</taxon>
        <taxon>Alphaproteobacteria</taxon>
        <taxon>Rhodobacterales</taxon>
        <taxon>Paracoccaceae</taxon>
        <taxon>Amylibacter</taxon>
    </lineage>
</organism>
<dbReference type="InterPro" id="IPR035965">
    <property type="entry name" value="PAS-like_dom_sf"/>
</dbReference>
<keyword evidence="6" id="KW-0067">ATP-binding</keyword>
<dbReference type="SMART" id="SM00448">
    <property type="entry name" value="REC"/>
    <property type="match status" value="1"/>
</dbReference>
<dbReference type="InterPro" id="IPR001789">
    <property type="entry name" value="Sig_transdc_resp-reg_receiver"/>
</dbReference>
<reference evidence="15" key="1">
    <citation type="journal article" date="2019" name="Int. J. Syst. Evol. Microbiol.">
        <title>The Global Catalogue of Microorganisms (GCM) 10K type strain sequencing project: providing services to taxonomists for standard genome sequencing and annotation.</title>
        <authorList>
            <consortium name="The Broad Institute Genomics Platform"/>
            <consortium name="The Broad Institute Genome Sequencing Center for Infectious Disease"/>
            <person name="Wu L."/>
            <person name="Ma J."/>
        </authorList>
    </citation>
    <scope>NUCLEOTIDE SEQUENCE [LARGE SCALE GENOMIC DNA]</scope>
    <source>
        <strain evidence="15">NBRC 110140</strain>
    </source>
</reference>